<keyword evidence="2" id="KW-1185">Reference proteome</keyword>
<dbReference type="EMBL" id="CM037157">
    <property type="protein sequence ID" value="KAH7848638.1"/>
    <property type="molecule type" value="Genomic_DNA"/>
</dbReference>
<organism evidence="1 2">
    <name type="scientific">Vaccinium darrowii</name>
    <dbReference type="NCBI Taxonomy" id="229202"/>
    <lineage>
        <taxon>Eukaryota</taxon>
        <taxon>Viridiplantae</taxon>
        <taxon>Streptophyta</taxon>
        <taxon>Embryophyta</taxon>
        <taxon>Tracheophyta</taxon>
        <taxon>Spermatophyta</taxon>
        <taxon>Magnoliopsida</taxon>
        <taxon>eudicotyledons</taxon>
        <taxon>Gunneridae</taxon>
        <taxon>Pentapetalae</taxon>
        <taxon>asterids</taxon>
        <taxon>Ericales</taxon>
        <taxon>Ericaceae</taxon>
        <taxon>Vaccinioideae</taxon>
        <taxon>Vaccinieae</taxon>
        <taxon>Vaccinium</taxon>
    </lineage>
</organism>
<comment type="caution">
    <text evidence="1">The sequence shown here is derived from an EMBL/GenBank/DDBJ whole genome shotgun (WGS) entry which is preliminary data.</text>
</comment>
<proteinExistence type="predicted"/>
<sequence length="216" mass="24337">MEGVIMSDSRRVIVARVIGIFVVMARLVYTSKGLNSDGLYLLEFKKNIHDEFNILGNWNPCDRTPCGWKDVNCTADYYNLVVESLDLSSMNLLGTLTPNICNLVNLTILDVSDNGFTGRIPMEIGNCSRLESLYLNNNQFRGYRSKLSLASLLALVCFSSDIRCDDWGFYFRQILATIWFSSDIGAQVSTKPILPIWPAIEAGESLTLKLRKSFRI</sequence>
<evidence type="ECO:0000313" key="2">
    <source>
        <dbReference type="Proteomes" id="UP000828048"/>
    </source>
</evidence>
<name>A0ACB7Y539_9ERIC</name>
<evidence type="ECO:0000313" key="1">
    <source>
        <dbReference type="EMBL" id="KAH7848638.1"/>
    </source>
</evidence>
<reference evidence="1 2" key="1">
    <citation type="journal article" date="2021" name="Hortic Res">
        <title>High-quality reference genome and annotation aids understanding of berry development for evergreen blueberry (Vaccinium darrowii).</title>
        <authorList>
            <person name="Yu J."/>
            <person name="Hulse-Kemp A.M."/>
            <person name="Babiker E."/>
            <person name="Staton M."/>
        </authorList>
    </citation>
    <scope>NUCLEOTIDE SEQUENCE [LARGE SCALE GENOMIC DNA]</scope>
    <source>
        <strain evidence="2">cv. NJ 8807/NJ 8810</strain>
        <tissue evidence="1">Young leaf</tissue>
    </source>
</reference>
<dbReference type="Proteomes" id="UP000828048">
    <property type="component" value="Chromosome 7"/>
</dbReference>
<accession>A0ACB7Y539</accession>
<protein>
    <submittedName>
        <fullName evidence="1">Uncharacterized protein</fullName>
    </submittedName>
</protein>
<gene>
    <name evidence="1" type="ORF">Vadar_005477</name>
</gene>